<proteinExistence type="predicted"/>
<dbReference type="GeneID" id="60893710"/>
<organism evidence="2 3">
    <name type="scientific">Enterococcus faecalis TX4248</name>
    <dbReference type="NCBI Taxonomy" id="749495"/>
    <lineage>
        <taxon>Bacteria</taxon>
        <taxon>Bacillati</taxon>
        <taxon>Bacillota</taxon>
        <taxon>Bacilli</taxon>
        <taxon>Lactobacillales</taxon>
        <taxon>Enterococcaceae</taxon>
        <taxon>Enterococcus</taxon>
    </lineage>
</organism>
<dbReference type="Proteomes" id="UP000004846">
    <property type="component" value="Unassembled WGS sequence"/>
</dbReference>
<dbReference type="EMBL" id="AEBR01000110">
    <property type="protein sequence ID" value="EFM81341.1"/>
    <property type="molecule type" value="Genomic_DNA"/>
</dbReference>
<feature type="compositionally biased region" description="Polar residues" evidence="1">
    <location>
        <begin position="42"/>
        <end position="51"/>
    </location>
</feature>
<feature type="region of interest" description="Disordered" evidence="1">
    <location>
        <begin position="40"/>
        <end position="59"/>
    </location>
</feature>
<reference evidence="2 3" key="1">
    <citation type="submission" date="2010-07" db="EMBL/GenBank/DDBJ databases">
        <authorList>
            <person name="Sid Ahmed O."/>
        </authorList>
    </citation>
    <scope>NUCLEOTIDE SEQUENCE [LARGE SCALE GENOMIC DNA]</scope>
    <source>
        <strain evidence="2 3">TX4248</strain>
    </source>
</reference>
<accession>A0A125W209</accession>
<protein>
    <submittedName>
        <fullName evidence="2">Uncharacterized protein</fullName>
    </submittedName>
</protein>
<comment type="caution">
    <text evidence="2">The sequence shown here is derived from an EMBL/GenBank/DDBJ whole genome shotgun (WGS) entry which is preliminary data.</text>
</comment>
<gene>
    <name evidence="2" type="ORF">HMPREF9498_03280</name>
</gene>
<name>A0A125W209_ENTFL</name>
<dbReference type="RefSeq" id="WP_002357804.1">
    <property type="nucleotide sequence ID" value="NZ_GL454489.1"/>
</dbReference>
<evidence type="ECO:0000256" key="1">
    <source>
        <dbReference type="SAM" id="MobiDB-lite"/>
    </source>
</evidence>
<dbReference type="HOGENOM" id="CLU_209004_0_0_9"/>
<sequence length="59" mass="6852">MNFKEKITEMVENVYDLARDGKYDVKVDLIPRKKGNIKSGVKVTSSRNTAHNIKWRSKN</sequence>
<evidence type="ECO:0000313" key="3">
    <source>
        <dbReference type="Proteomes" id="UP000004846"/>
    </source>
</evidence>
<evidence type="ECO:0000313" key="2">
    <source>
        <dbReference type="EMBL" id="EFM81341.1"/>
    </source>
</evidence>
<dbReference type="AlphaFoldDB" id="A0A125W209"/>